<dbReference type="PANTHER" id="PTHR23169:SF33">
    <property type="entry name" value="MICROTUBULE-ACTIN CROSS-LINKING FACTOR 1, ISOFORMS 1_2_3_5"/>
    <property type="match status" value="1"/>
</dbReference>
<reference evidence="3 4" key="1">
    <citation type="journal article" date="2022" name="Gigascience">
        <title>A chromosome-level genome assembly and annotation of the desert horned lizard, Phrynosoma platyrhinos, provides insight into chromosomal rearrangements among reptiles.</title>
        <authorList>
            <person name="Koochekian N."/>
            <person name="Ascanio A."/>
            <person name="Farleigh K."/>
            <person name="Card D.C."/>
            <person name="Schield D.R."/>
            <person name="Castoe T.A."/>
            <person name="Jezkova T."/>
        </authorList>
    </citation>
    <scope>NUCLEOTIDE SEQUENCE [LARGE SCALE GENOMIC DNA]</scope>
    <source>
        <strain evidence="3">NK-2021</strain>
    </source>
</reference>
<dbReference type="Pfam" id="PF00435">
    <property type="entry name" value="Spectrin"/>
    <property type="match status" value="2"/>
</dbReference>
<dbReference type="PANTHER" id="PTHR23169">
    <property type="entry name" value="ENVOPLAKIN"/>
    <property type="match status" value="1"/>
</dbReference>
<sequence>MYEATLRSGRLLREKALLPEDAQPLEEMLGELKERWEAVCGWAAERQHKLEENLLFSGRFTDALQALMDWLYQVEPQLAEETPVAGDRDLVSALMDKHKVFQRELGQRASCIKALRRSVRDLTRGSSMEDWPWLQSQVEELGLRWELVCQLSVSKQGRLEAALRQARSQVPTSCLSVPFLLCQAEEFHTLVRSFLGRLSELEKSIKYGALPEEEKAVQECQRLLKELKQSLQCQQLELECITSLGEEILSACHPDAIIPIKSWLTVTKTRFQEVFGWTQQQEERLQAQGAALATEREEVARLMEWIMAAEEALHVWDQEPLLEGEAAAERLEELSQQHAVFMEELNRKQPDVEKVTKSCKHKMPSELGVAPVSRKLSSRECCGPPPHLQSD</sequence>
<accession>A0ABQ7SIZ9</accession>
<organism evidence="3 4">
    <name type="scientific">Phrynosoma platyrhinos</name>
    <name type="common">Desert horned lizard</name>
    <dbReference type="NCBI Taxonomy" id="52577"/>
    <lineage>
        <taxon>Eukaryota</taxon>
        <taxon>Metazoa</taxon>
        <taxon>Chordata</taxon>
        <taxon>Craniata</taxon>
        <taxon>Vertebrata</taxon>
        <taxon>Euteleostomi</taxon>
        <taxon>Lepidosauria</taxon>
        <taxon>Squamata</taxon>
        <taxon>Bifurcata</taxon>
        <taxon>Unidentata</taxon>
        <taxon>Episquamata</taxon>
        <taxon>Toxicofera</taxon>
        <taxon>Iguania</taxon>
        <taxon>Phrynosomatidae</taxon>
        <taxon>Phrynosomatinae</taxon>
        <taxon>Phrynosoma</taxon>
    </lineage>
</organism>
<evidence type="ECO:0000313" key="3">
    <source>
        <dbReference type="EMBL" id="KAH0617293.1"/>
    </source>
</evidence>
<dbReference type="InterPro" id="IPR043197">
    <property type="entry name" value="Plakin"/>
</dbReference>
<feature type="region of interest" description="Disordered" evidence="2">
    <location>
        <begin position="366"/>
        <end position="391"/>
    </location>
</feature>
<dbReference type="InterPro" id="IPR002017">
    <property type="entry name" value="Spectrin_repeat"/>
</dbReference>
<gene>
    <name evidence="3" type="ORF">JD844_015329</name>
</gene>
<dbReference type="Gene3D" id="1.20.58.60">
    <property type="match status" value="4"/>
</dbReference>
<name>A0ABQ7SIZ9_PHRPL</name>
<proteinExistence type="predicted"/>
<dbReference type="EMBL" id="JAIPUX010005289">
    <property type="protein sequence ID" value="KAH0617293.1"/>
    <property type="molecule type" value="Genomic_DNA"/>
</dbReference>
<evidence type="ECO:0000256" key="2">
    <source>
        <dbReference type="SAM" id="MobiDB-lite"/>
    </source>
</evidence>
<protein>
    <submittedName>
        <fullName evidence="3">Uncharacterized protein</fullName>
    </submittedName>
</protein>
<dbReference type="CDD" id="cd00176">
    <property type="entry name" value="SPEC"/>
    <property type="match status" value="1"/>
</dbReference>
<dbReference type="SMART" id="SM00150">
    <property type="entry name" value="SPEC"/>
    <property type="match status" value="2"/>
</dbReference>
<dbReference type="SUPFAM" id="SSF46966">
    <property type="entry name" value="Spectrin repeat"/>
    <property type="match status" value="2"/>
</dbReference>
<evidence type="ECO:0000313" key="4">
    <source>
        <dbReference type="Proteomes" id="UP000826234"/>
    </source>
</evidence>
<dbReference type="Proteomes" id="UP000826234">
    <property type="component" value="Unassembled WGS sequence"/>
</dbReference>
<feature type="coiled-coil region" evidence="1">
    <location>
        <begin position="210"/>
        <end position="244"/>
    </location>
</feature>
<dbReference type="InterPro" id="IPR018159">
    <property type="entry name" value="Spectrin/alpha-actinin"/>
</dbReference>
<keyword evidence="1" id="KW-0175">Coiled coil</keyword>
<evidence type="ECO:0000256" key="1">
    <source>
        <dbReference type="SAM" id="Coils"/>
    </source>
</evidence>
<keyword evidence="4" id="KW-1185">Reference proteome</keyword>
<comment type="caution">
    <text evidence="3">The sequence shown here is derived from an EMBL/GenBank/DDBJ whole genome shotgun (WGS) entry which is preliminary data.</text>
</comment>